<dbReference type="RefSeq" id="WP_284153762.1">
    <property type="nucleotide sequence ID" value="NZ_AP025516.1"/>
</dbReference>
<keyword evidence="4" id="KW-0121">Carboxypeptidase</keyword>
<evidence type="ECO:0000256" key="1">
    <source>
        <dbReference type="ARBA" id="ARBA00006096"/>
    </source>
</evidence>
<dbReference type="PANTHER" id="PTHR30023:SF0">
    <property type="entry name" value="PENICILLIN-SENSITIVE CARBOXYPEPTIDASE A"/>
    <property type="match status" value="1"/>
</dbReference>
<evidence type="ECO:0000256" key="3">
    <source>
        <dbReference type="SAM" id="SignalP"/>
    </source>
</evidence>
<gene>
    <name evidence="4" type="ORF">DPPLL_10510</name>
</gene>
<evidence type="ECO:0000313" key="4">
    <source>
        <dbReference type="EMBL" id="BDD86686.1"/>
    </source>
</evidence>
<keyword evidence="2" id="KW-0378">Hydrolase</keyword>
<dbReference type="SUPFAM" id="SSF56601">
    <property type="entry name" value="beta-lactamase/transpeptidase-like"/>
    <property type="match status" value="1"/>
</dbReference>
<feature type="signal peptide" evidence="3">
    <location>
        <begin position="1"/>
        <end position="26"/>
    </location>
</feature>
<dbReference type="PANTHER" id="PTHR30023">
    <property type="entry name" value="D-ALANYL-D-ALANINE CARBOXYPEPTIDASE"/>
    <property type="match status" value="1"/>
</dbReference>
<dbReference type="InterPro" id="IPR012338">
    <property type="entry name" value="Beta-lactam/transpept-like"/>
</dbReference>
<name>A0ABM7W6Z8_9BACT</name>
<keyword evidence="4" id="KW-0645">Protease</keyword>
<protein>
    <submittedName>
        <fullName evidence="4">Serine-type D-Ala-D-Ala carboxypeptidase</fullName>
    </submittedName>
</protein>
<comment type="similarity">
    <text evidence="1">Belongs to the peptidase S13 family.</text>
</comment>
<keyword evidence="3" id="KW-0732">Signal</keyword>
<dbReference type="Gene3D" id="3.40.710.10">
    <property type="entry name" value="DD-peptidase/beta-lactamase superfamily"/>
    <property type="match status" value="2"/>
</dbReference>
<sequence>MRSPARSYLLLLLCLLLLVRPGAAGAGENGQLLDPAIEQLISSGALLVTANGRPLLRSRSDEPFVPASTIKIATALIALEMLGPDYRFPTDLLLRPNGKLCIRGYGDPFLTSERVHQIATALHERGLRRITGVVLDDSSFALESLVDGSERSANPYDAPNGALAVNFNALPLLKDAQTGKLTSPEPQLPLLPLARDIGAQLPAGQHRVNVDSFAAAAGLSNPLRYTGELFQAVLPLHGIAVTGAIEMGPAGTEDRLLFRHESPKTVAQVIRACLKHSSNFIANQLFLASGARLHGHPATWQKGMAAAEEVLVRRHRLPADQFLMVEGSGLSRRNRVTASFMINLLEAFKPHAALLSTVQGIPLKSGTMRHIYCYAGYFTTADRFDPFVILLNQTHNTRRQLLDLLHRHHRDAKTPALSAISAHSAPGPR</sequence>
<reference evidence="4 5" key="1">
    <citation type="submission" date="2022-01" db="EMBL/GenBank/DDBJ databases">
        <title>Desulfofustis limnae sp. nov., a novel mesophilic sulfate-reducing bacterium isolated from marsh soil.</title>
        <authorList>
            <person name="Watanabe M."/>
            <person name="Takahashi A."/>
            <person name="Kojima H."/>
            <person name="Fukui M."/>
        </authorList>
    </citation>
    <scope>NUCLEOTIDE SEQUENCE [LARGE SCALE GENOMIC DNA]</scope>
    <source>
        <strain evidence="4 5">PPLL</strain>
    </source>
</reference>
<dbReference type="Pfam" id="PF02113">
    <property type="entry name" value="Peptidase_S13"/>
    <property type="match status" value="2"/>
</dbReference>
<evidence type="ECO:0000256" key="2">
    <source>
        <dbReference type="ARBA" id="ARBA00022801"/>
    </source>
</evidence>
<dbReference type="Proteomes" id="UP000830055">
    <property type="component" value="Chromosome"/>
</dbReference>
<keyword evidence="5" id="KW-1185">Reference proteome</keyword>
<organism evidence="4 5">
    <name type="scientific">Desulfofustis limnaeus</name>
    <dbReference type="NCBI Taxonomy" id="2740163"/>
    <lineage>
        <taxon>Bacteria</taxon>
        <taxon>Pseudomonadati</taxon>
        <taxon>Thermodesulfobacteriota</taxon>
        <taxon>Desulfobulbia</taxon>
        <taxon>Desulfobulbales</taxon>
        <taxon>Desulfocapsaceae</taxon>
        <taxon>Desulfofustis</taxon>
    </lineage>
</organism>
<evidence type="ECO:0000313" key="5">
    <source>
        <dbReference type="Proteomes" id="UP000830055"/>
    </source>
</evidence>
<dbReference type="Gene3D" id="3.50.80.20">
    <property type="entry name" value="D-Ala-D-Ala carboxypeptidase C, peptidase S13"/>
    <property type="match status" value="1"/>
</dbReference>
<dbReference type="EMBL" id="AP025516">
    <property type="protein sequence ID" value="BDD86686.1"/>
    <property type="molecule type" value="Genomic_DNA"/>
</dbReference>
<dbReference type="InterPro" id="IPR000667">
    <property type="entry name" value="Peptidase_S13"/>
</dbReference>
<accession>A0ABM7W6Z8</accession>
<proteinExistence type="inferred from homology"/>
<dbReference type="PRINTS" id="PR00922">
    <property type="entry name" value="DADACBPTASE3"/>
</dbReference>
<dbReference type="GO" id="GO:0004180">
    <property type="term" value="F:carboxypeptidase activity"/>
    <property type="evidence" value="ECO:0007669"/>
    <property type="project" value="UniProtKB-KW"/>
</dbReference>
<feature type="chain" id="PRO_5045900631" evidence="3">
    <location>
        <begin position="27"/>
        <end position="429"/>
    </location>
</feature>